<evidence type="ECO:0000256" key="3">
    <source>
        <dbReference type="ARBA" id="ARBA00022741"/>
    </source>
</evidence>
<accession>A0A852ZVA1</accession>
<comment type="caution">
    <text evidence="8">The sequence shown here is derived from an EMBL/GenBank/DDBJ whole genome shotgun (WGS) entry which is preliminary data.</text>
</comment>
<dbReference type="PANTHER" id="PTHR42711:SF16">
    <property type="entry name" value="ABC TRANSPORTER ATP-BINDING PROTEIN"/>
    <property type="match status" value="1"/>
</dbReference>
<dbReference type="PROSITE" id="PS50893">
    <property type="entry name" value="ABC_TRANSPORTER_2"/>
    <property type="match status" value="1"/>
</dbReference>
<dbReference type="GO" id="GO:0005886">
    <property type="term" value="C:plasma membrane"/>
    <property type="evidence" value="ECO:0007669"/>
    <property type="project" value="UniProtKB-SubCell"/>
</dbReference>
<evidence type="ECO:0000313" key="9">
    <source>
        <dbReference type="Proteomes" id="UP000567795"/>
    </source>
</evidence>
<dbReference type="GO" id="GO:0046677">
    <property type="term" value="P:response to antibiotic"/>
    <property type="evidence" value="ECO:0007669"/>
    <property type="project" value="UniProtKB-KW"/>
</dbReference>
<dbReference type="InterPro" id="IPR050763">
    <property type="entry name" value="ABC_transporter_ATP-binding"/>
</dbReference>
<dbReference type="GO" id="GO:0016887">
    <property type="term" value="F:ATP hydrolysis activity"/>
    <property type="evidence" value="ECO:0007669"/>
    <property type="project" value="InterPro"/>
</dbReference>
<evidence type="ECO:0000313" key="8">
    <source>
        <dbReference type="EMBL" id="NYI05855.1"/>
    </source>
</evidence>
<dbReference type="PANTHER" id="PTHR42711">
    <property type="entry name" value="ABC TRANSPORTER ATP-BINDING PROTEIN"/>
    <property type="match status" value="1"/>
</dbReference>
<feature type="domain" description="ABC transporter" evidence="7">
    <location>
        <begin position="12"/>
        <end position="237"/>
    </location>
</feature>
<dbReference type="EMBL" id="JACBZD010000001">
    <property type="protein sequence ID" value="NYI05855.1"/>
    <property type="molecule type" value="Genomic_DNA"/>
</dbReference>
<dbReference type="PROSITE" id="PS00211">
    <property type="entry name" value="ABC_TRANSPORTER_1"/>
    <property type="match status" value="1"/>
</dbReference>
<evidence type="ECO:0000256" key="1">
    <source>
        <dbReference type="ARBA" id="ARBA00004202"/>
    </source>
</evidence>
<keyword evidence="9" id="KW-1185">Reference proteome</keyword>
<gene>
    <name evidence="8" type="ORF">FHU37_002798</name>
</gene>
<dbReference type="AlphaFoldDB" id="A0A852ZVA1"/>
<comment type="subcellular location">
    <subcellularLocation>
        <location evidence="1">Cell membrane</location>
        <topology evidence="1">Peripheral membrane protein</topology>
    </subcellularLocation>
</comment>
<keyword evidence="3" id="KW-0547">Nucleotide-binding</keyword>
<evidence type="ECO:0000259" key="7">
    <source>
        <dbReference type="PROSITE" id="PS50893"/>
    </source>
</evidence>
<dbReference type="InterPro" id="IPR003439">
    <property type="entry name" value="ABC_transporter-like_ATP-bd"/>
</dbReference>
<evidence type="ECO:0000256" key="4">
    <source>
        <dbReference type="ARBA" id="ARBA00022840"/>
    </source>
</evidence>
<reference evidence="8 9" key="1">
    <citation type="submission" date="2020-07" db="EMBL/GenBank/DDBJ databases">
        <title>Sequencing the genomes of 1000 actinobacteria strains.</title>
        <authorList>
            <person name="Klenk H.-P."/>
        </authorList>
    </citation>
    <scope>NUCLEOTIDE SEQUENCE [LARGE SCALE GENOMIC DNA]</scope>
    <source>
        <strain evidence="8 9">DSM 42178</strain>
    </source>
</reference>
<dbReference type="InterPro" id="IPR027417">
    <property type="entry name" value="P-loop_NTPase"/>
</dbReference>
<name>A0A852ZVA1_9ACTN</name>
<feature type="region of interest" description="Disordered" evidence="6">
    <location>
        <begin position="288"/>
        <end position="312"/>
    </location>
</feature>
<dbReference type="CDD" id="cd03230">
    <property type="entry name" value="ABC_DR_subfamily_A"/>
    <property type="match status" value="1"/>
</dbReference>
<dbReference type="SUPFAM" id="SSF52540">
    <property type="entry name" value="P-loop containing nucleoside triphosphate hydrolases"/>
    <property type="match status" value="1"/>
</dbReference>
<dbReference type="InterPro" id="IPR017871">
    <property type="entry name" value="ABC_transporter-like_CS"/>
</dbReference>
<dbReference type="InterPro" id="IPR003593">
    <property type="entry name" value="AAA+_ATPase"/>
</dbReference>
<dbReference type="Proteomes" id="UP000567795">
    <property type="component" value="Unassembled WGS sequence"/>
</dbReference>
<evidence type="ECO:0000256" key="5">
    <source>
        <dbReference type="ARBA" id="ARBA00023251"/>
    </source>
</evidence>
<sequence length="312" mass="33842">MTATSGSVEPVISARGLRMRYGSTDVLHGVDLDVHAGEVLALLGPNGAGKTTTIEILEGFRHRSAGDVSVLGEDPARAGDAWRGRIGIVMQSWQDHPRWRVRELLEHIAGYYPDPRDPAELLELVGLTELADRQTRRLSGGQRRRLDLALGIVGRPRVVFLDEPTAGLDPVARRAFHELVTRLAEEDTGVLLTTHDLAEAERLADRIAILLDGRIAVSGSGAELAAQVRADAEVSWTAPDGTARTERTAEPSELVWRLHQEFAGPVPDLQVRRPTLEESYLSLVGASGARNQDVPPQAGHGRAATVTPEESR</sequence>
<evidence type="ECO:0000256" key="6">
    <source>
        <dbReference type="SAM" id="MobiDB-lite"/>
    </source>
</evidence>
<keyword evidence="2" id="KW-0813">Transport</keyword>
<protein>
    <submittedName>
        <fullName evidence="8">ABC-2 type transport system ATP-binding protein</fullName>
    </submittedName>
</protein>
<evidence type="ECO:0000256" key="2">
    <source>
        <dbReference type="ARBA" id="ARBA00022448"/>
    </source>
</evidence>
<dbReference type="SMART" id="SM00382">
    <property type="entry name" value="AAA"/>
    <property type="match status" value="1"/>
</dbReference>
<organism evidence="8 9">
    <name type="scientific">Allostreptomyces psammosilenae</name>
    <dbReference type="NCBI Taxonomy" id="1892865"/>
    <lineage>
        <taxon>Bacteria</taxon>
        <taxon>Bacillati</taxon>
        <taxon>Actinomycetota</taxon>
        <taxon>Actinomycetes</taxon>
        <taxon>Kitasatosporales</taxon>
        <taxon>Streptomycetaceae</taxon>
        <taxon>Allostreptomyces</taxon>
    </lineage>
</organism>
<dbReference type="Gene3D" id="3.40.50.300">
    <property type="entry name" value="P-loop containing nucleotide triphosphate hydrolases"/>
    <property type="match status" value="1"/>
</dbReference>
<dbReference type="Pfam" id="PF00005">
    <property type="entry name" value="ABC_tran"/>
    <property type="match status" value="1"/>
</dbReference>
<proteinExistence type="predicted"/>
<keyword evidence="5" id="KW-0046">Antibiotic resistance</keyword>
<dbReference type="GO" id="GO:0005524">
    <property type="term" value="F:ATP binding"/>
    <property type="evidence" value="ECO:0007669"/>
    <property type="project" value="UniProtKB-KW"/>
</dbReference>
<keyword evidence="4 8" id="KW-0067">ATP-binding</keyword>